<dbReference type="OrthoDB" id="1796476at2"/>
<dbReference type="Proteomes" id="UP000238916">
    <property type="component" value="Unassembled WGS sequence"/>
</dbReference>
<reference evidence="2" key="1">
    <citation type="submission" date="2018-02" db="EMBL/GenBank/DDBJ databases">
        <authorList>
            <person name="Hausmann B."/>
        </authorList>
    </citation>
    <scope>NUCLEOTIDE SEQUENCE [LARGE SCALE GENOMIC DNA]</scope>
    <source>
        <strain evidence="2">Peat soil MAG SbF1</strain>
    </source>
</reference>
<proteinExistence type="predicted"/>
<protein>
    <submittedName>
        <fullName evidence="1">Uncharacterized protein</fullName>
    </submittedName>
</protein>
<name>A0A2U3K4U0_9FIRM</name>
<sequence length="1227" mass="122981">MFSNENKIKLSILVLNLFVLNILAVQPVQAFDGGTEYVAVISNSVLPDTTSAATTALATINGGTEVFADFATAGVTKAVAGNKTAYNTAIASALKTKGSSLTLAEVQTKVEAVNAAVAAATVAALAAINGGSEVFADFATAGVTKAVAGKKAAYDTAIATALKTKGSSLTLAEVQTQIGAINAVAAATALAAINSGSEVFADFSTAGVSKAVTSNKVAYDAAIATAKMFKCSDLTLEEVQTQVVGVNGTATTASLSAINAGTEVFADFSNAGVSKAIAGNKAGYDTAIISARKSKRSDLTLAEVQTQVDAVNTAAATAALTAINLGTEVFADFSTASISKAIGADKAAYDTAIASAKMTKGSDLTQAEVQTQIDVINTAAAETSLTAINAGSEVSADFSTAGVAKAIGANKATYDAAIAAAKNSKHSDLTLAEVQTQVDAVNTAAATDSLAIINAGTEASTDFSIAGVTNAVAGNLAGYNTAIASAIMTKGSNLTLAEVQTQVNAVNTATSSAALAAINAGTEVFADFATAGVKTPVTGNLAGYDTAIASAVMTKGSSLTLAEVQKQVDAVNSATIAASLAAINAGTEVFADFATAGVKTPVVSNLAGYDTTIATAIKTTGSSLTLSEVQKQIDAVNAATSAASLAAINAGTEVFADFATAGVTKAVAVHNVDYDAAIATAINTKGSSLTLAEVQTQVTAVNSAAATTSLAAINAGTELFADFSLAGITKAVVANKAGYDTAISSAIMTKTSSLSLAEVQTQVDTVNIAAATTSLAAINAGTEVFVDFSTAGISKAAVAYKTSYDTAIASAIMTKGSSLTLAELQTQISAVNTAATTASLVAINAGTEIFADFSTAGVTKAVVSNKTGYDAAIATALVTKGASLTLQEVQTQVNNVNTAVANASLAAINTRTETFANFSTAGITKAVVRFKINYDNAIAAAIKTKGSSLTLAEVQKQIENYNAEVAKTALMAINGEVNPFANFAKAGVTGAVLKNKIAYDNSISTAIKTKGSNLTLAEVQTQVNNVNGTSVITALTAINGGIDVFSDFATAGITGAVLNHKIAYDNAIATAVNLKDSDLTLMEVQKQVDGINTGGASTALSAINGGRDVFADFVTAGVTGAVLKHKIAYDNAIDDAIIIKASSLTLPEVQTQVDDVNATGTTTALTAINGGTDIFADFATAGVTGAVLRNKIAYDNSIYTALKTKGSHLTLAEVQAKVNAVNSTAQH</sequence>
<dbReference type="AlphaFoldDB" id="A0A2U3K4U0"/>
<evidence type="ECO:0000313" key="2">
    <source>
        <dbReference type="Proteomes" id="UP000238916"/>
    </source>
</evidence>
<gene>
    <name evidence="1" type="ORF">SBF1_1390011</name>
</gene>
<organism evidence="1 2">
    <name type="scientific">Candidatus Desulfosporosinus infrequens</name>
    <dbReference type="NCBI Taxonomy" id="2043169"/>
    <lineage>
        <taxon>Bacteria</taxon>
        <taxon>Bacillati</taxon>
        <taxon>Bacillota</taxon>
        <taxon>Clostridia</taxon>
        <taxon>Eubacteriales</taxon>
        <taxon>Desulfitobacteriaceae</taxon>
        <taxon>Desulfosporosinus</taxon>
    </lineage>
</organism>
<accession>A0A2U3K4U0</accession>
<evidence type="ECO:0000313" key="1">
    <source>
        <dbReference type="EMBL" id="SPF34648.1"/>
    </source>
</evidence>
<dbReference type="EMBL" id="OMOF01000045">
    <property type="protein sequence ID" value="SPF34648.1"/>
    <property type="molecule type" value="Genomic_DNA"/>
</dbReference>